<dbReference type="PANTHER" id="PTHR35809:SF1">
    <property type="entry name" value="ARCHAETIDYLSERINE DECARBOXYLASE PROENZYME-RELATED"/>
    <property type="match status" value="1"/>
</dbReference>
<organism evidence="13 14">
    <name type="scientific">Chlorobaculum limnaeum</name>
    <dbReference type="NCBI Taxonomy" id="274537"/>
    <lineage>
        <taxon>Bacteria</taxon>
        <taxon>Pseudomonadati</taxon>
        <taxon>Chlorobiota</taxon>
        <taxon>Chlorobiia</taxon>
        <taxon>Chlorobiales</taxon>
        <taxon>Chlorobiaceae</taxon>
        <taxon>Chlorobaculum</taxon>
    </lineage>
</organism>
<dbReference type="Proteomes" id="UP000095185">
    <property type="component" value="Chromosome"/>
</dbReference>
<evidence type="ECO:0000256" key="9">
    <source>
        <dbReference type="ARBA" id="ARBA00023264"/>
    </source>
</evidence>
<dbReference type="UniPathway" id="UPA00558">
    <property type="reaction ID" value="UER00616"/>
</dbReference>
<proteinExistence type="inferred from homology"/>
<feature type="transmembrane region" description="Helical" evidence="12">
    <location>
        <begin position="34"/>
        <end position="51"/>
    </location>
</feature>
<accession>A0A1D8CW72</accession>
<name>A0A1D8CW72_CHLLM</name>
<dbReference type="InterPro" id="IPR003817">
    <property type="entry name" value="PS_Dcarbxylase"/>
</dbReference>
<dbReference type="GO" id="GO:0006646">
    <property type="term" value="P:phosphatidylethanolamine biosynthetic process"/>
    <property type="evidence" value="ECO:0007669"/>
    <property type="project" value="UniProtKB-UniRule"/>
</dbReference>
<feature type="chain" id="PRO_5023547848" description="Phosphatidylserine decarboxylase beta chain" evidence="11">
    <location>
        <begin position="1"/>
        <end position="182"/>
    </location>
</feature>
<dbReference type="NCBIfam" id="NF003685">
    <property type="entry name" value="PRK05305.2-5"/>
    <property type="match status" value="1"/>
</dbReference>
<comment type="pathway">
    <text evidence="11">Phospholipid metabolism; phosphatidylethanolamine biosynthesis; phosphatidylethanolamine from CDP-diacylglycerol: step 2/2.</text>
</comment>
<comment type="similarity">
    <text evidence="11">Belongs to the phosphatidylserine decarboxylase family. PSD-A subfamily.</text>
</comment>
<evidence type="ECO:0000256" key="3">
    <source>
        <dbReference type="ARBA" id="ARBA00022793"/>
    </source>
</evidence>
<keyword evidence="5 11" id="KW-0472">Membrane</keyword>
<comment type="catalytic activity">
    <reaction evidence="11">
        <text>a 1,2-diacyl-sn-glycero-3-phospho-L-serine + H(+) = a 1,2-diacyl-sn-glycero-3-phosphoethanolamine + CO2</text>
        <dbReference type="Rhea" id="RHEA:20828"/>
        <dbReference type="ChEBI" id="CHEBI:15378"/>
        <dbReference type="ChEBI" id="CHEBI:16526"/>
        <dbReference type="ChEBI" id="CHEBI:57262"/>
        <dbReference type="ChEBI" id="CHEBI:64612"/>
        <dbReference type="EC" id="4.1.1.65"/>
    </reaction>
</comment>
<dbReference type="NCBIfam" id="NF003682">
    <property type="entry name" value="PRK05305.2-2"/>
    <property type="match status" value="1"/>
</dbReference>
<dbReference type="PANTHER" id="PTHR35809">
    <property type="entry name" value="ARCHAETIDYLSERINE DECARBOXYLASE PROENZYME-RELATED"/>
    <property type="match status" value="1"/>
</dbReference>
<dbReference type="AlphaFoldDB" id="A0A1D8CW72"/>
<keyword evidence="4 11" id="KW-0443">Lipid metabolism</keyword>
<evidence type="ECO:0000256" key="4">
    <source>
        <dbReference type="ARBA" id="ARBA00023098"/>
    </source>
</evidence>
<evidence type="ECO:0000313" key="13">
    <source>
        <dbReference type="EMBL" id="AOS83132.1"/>
    </source>
</evidence>
<evidence type="ECO:0000256" key="11">
    <source>
        <dbReference type="HAMAP-Rule" id="MF_00664"/>
    </source>
</evidence>
<protein>
    <recommendedName>
        <fullName evidence="11">Phosphatidylserine decarboxylase proenzyme</fullName>
        <ecNumber evidence="11">4.1.1.65</ecNumber>
    </recommendedName>
    <component>
        <recommendedName>
            <fullName evidence="11">Phosphatidylserine decarboxylase alpha chain</fullName>
        </recommendedName>
    </component>
    <component>
        <recommendedName>
            <fullName evidence="11">Phosphatidylserine decarboxylase beta chain</fullName>
        </recommendedName>
    </component>
</protein>
<feature type="modified residue" description="Pyruvic acid (Ser); by autocatalysis" evidence="11">
    <location>
        <position position="183"/>
    </location>
</feature>
<keyword evidence="3 11" id="KW-0210">Decarboxylase</keyword>
<evidence type="ECO:0000256" key="2">
    <source>
        <dbReference type="ARBA" id="ARBA00022516"/>
    </source>
</evidence>
<dbReference type="RefSeq" id="WP_069808858.1">
    <property type="nucleotide sequence ID" value="NZ_CP017305.1"/>
</dbReference>
<sequence length="213" mass="22931">MRITPYGTGSVLKTAIFCIVIFIAGLFLPQPGGAVLASVSLLFLLFTLYFYRDPERATPAGPGLVIAPADGKIVLKQTVDHPITGPGSTLVSIFMSPFNVHVNRIPVDGRVRGCQYHEGKFLMAFDHRSMSDNERMEITLDTAAGPVWFSQVSGFVARRIVCKLEAGEEVTRGSRFGMIKLGSRVDIALPASVRVTVAEGMNTTAGETVLGEA</sequence>
<evidence type="ECO:0000256" key="5">
    <source>
        <dbReference type="ARBA" id="ARBA00023136"/>
    </source>
</evidence>
<keyword evidence="12" id="KW-1133">Transmembrane helix</keyword>
<evidence type="ECO:0000256" key="7">
    <source>
        <dbReference type="ARBA" id="ARBA00023209"/>
    </source>
</evidence>
<dbReference type="InterPro" id="IPR033175">
    <property type="entry name" value="PSD-A"/>
</dbReference>
<evidence type="ECO:0000256" key="8">
    <source>
        <dbReference type="ARBA" id="ARBA00023239"/>
    </source>
</evidence>
<evidence type="ECO:0000256" key="6">
    <source>
        <dbReference type="ARBA" id="ARBA00023145"/>
    </source>
</evidence>
<dbReference type="OrthoDB" id="9790893at2"/>
<dbReference type="GO" id="GO:0004609">
    <property type="term" value="F:phosphatidylserine decarboxylase activity"/>
    <property type="evidence" value="ECO:0007669"/>
    <property type="project" value="UniProtKB-UniRule"/>
</dbReference>
<dbReference type="EC" id="4.1.1.65" evidence="11"/>
<feature type="chain" id="PRO_5023547849" description="Phosphatidylserine decarboxylase alpha chain" evidence="11">
    <location>
        <begin position="183"/>
        <end position="213"/>
    </location>
</feature>
<dbReference type="Pfam" id="PF02666">
    <property type="entry name" value="PS_Dcarbxylase"/>
    <property type="match status" value="1"/>
</dbReference>
<keyword evidence="12" id="KW-0812">Transmembrane</keyword>
<reference evidence="13" key="1">
    <citation type="submission" date="2016-09" db="EMBL/GenBank/DDBJ databases">
        <title>Genome sequence of Chlorobaculum limnaeum.</title>
        <authorList>
            <person name="Liu Z."/>
            <person name="Tank M."/>
            <person name="Bryant D.A."/>
        </authorList>
    </citation>
    <scope>NUCLEOTIDE SEQUENCE [LARGE SCALE GENOMIC DNA]</scope>
    <source>
        <strain evidence="13">DSM 1677</strain>
    </source>
</reference>
<keyword evidence="6 11" id="KW-0865">Zymogen</keyword>
<evidence type="ECO:0000256" key="12">
    <source>
        <dbReference type="SAM" id="Phobius"/>
    </source>
</evidence>
<keyword evidence="10 11" id="KW-0670">Pyruvate</keyword>
<feature type="site" description="Cleavage (non-hydrolytic); by autocatalysis" evidence="11">
    <location>
        <begin position="182"/>
        <end position="183"/>
    </location>
</feature>
<comment type="subcellular location">
    <subcellularLocation>
        <location evidence="11">Cell membrane</location>
        <topology evidence="11">Peripheral membrane protein</topology>
    </subcellularLocation>
</comment>
<keyword evidence="2 11" id="KW-0444">Lipid biosynthesis</keyword>
<keyword evidence="14" id="KW-1185">Reference proteome</keyword>
<dbReference type="KEGG" id="clz:BIU88_02615"/>
<comment type="cofactor">
    <cofactor evidence="11">
        <name>pyruvate</name>
        <dbReference type="ChEBI" id="CHEBI:15361"/>
    </cofactor>
    <text evidence="11">Binds 1 pyruvoyl group covalently per subunit.</text>
</comment>
<dbReference type="STRING" id="274537.BIU88_02615"/>
<keyword evidence="9 11" id="KW-1208">Phospholipid metabolism</keyword>
<comment type="subunit">
    <text evidence="11">Heterodimer of a large membrane-associated beta subunit and a small pyruvoyl-containing alpha subunit.</text>
</comment>
<dbReference type="EMBL" id="CP017305">
    <property type="protein sequence ID" value="AOS83132.1"/>
    <property type="molecule type" value="Genomic_DNA"/>
</dbReference>
<comment type="PTM">
    <text evidence="11">Is synthesized initially as an inactive proenzyme. Formation of the active enzyme involves a self-maturation process in which the active site pyruvoyl group is generated from an internal serine residue via an autocatalytic post-translational modification. Two non-identical subunits are generated from the proenzyme in this reaction, and the pyruvate is formed at the N-terminus of the alpha chain, which is derived from the carboxyl end of the proenzyme. The post-translation cleavage follows an unusual pathway, termed non-hydrolytic serinolysis, in which the side chain hydroxyl group of the serine supplies its oxygen atom to form the C-terminus of the beta chain, while the remainder of the serine residue undergoes an oxidative deamination to produce ammonia and the pyruvoyl prosthetic group on the alpha chain.</text>
</comment>
<keyword evidence="8 11" id="KW-0456">Lyase</keyword>
<feature type="active site" description="Schiff-base intermediate with substrate; via pyruvic acid" evidence="11">
    <location>
        <position position="183"/>
    </location>
</feature>
<evidence type="ECO:0000256" key="10">
    <source>
        <dbReference type="ARBA" id="ARBA00023317"/>
    </source>
</evidence>
<evidence type="ECO:0000256" key="1">
    <source>
        <dbReference type="ARBA" id="ARBA00022475"/>
    </source>
</evidence>
<evidence type="ECO:0000313" key="14">
    <source>
        <dbReference type="Proteomes" id="UP000095185"/>
    </source>
</evidence>
<keyword evidence="1 11" id="KW-1003">Cell membrane</keyword>
<keyword evidence="7 11" id="KW-0594">Phospholipid biosynthesis</keyword>
<comment type="function">
    <text evidence="11">Catalyzes the formation of phosphatidylethanolamine (PtdEtn) from phosphatidylserine (PtdSer).</text>
</comment>
<feature type="transmembrane region" description="Helical" evidence="12">
    <location>
        <begin position="12"/>
        <end position="28"/>
    </location>
</feature>
<dbReference type="HAMAP" id="MF_00664">
    <property type="entry name" value="PS_decarb_PSD_A"/>
    <property type="match status" value="1"/>
</dbReference>
<gene>
    <name evidence="11" type="primary">psd</name>
    <name evidence="13" type="ORF">BIU88_02615</name>
</gene>
<dbReference type="GO" id="GO:0005886">
    <property type="term" value="C:plasma membrane"/>
    <property type="evidence" value="ECO:0007669"/>
    <property type="project" value="UniProtKB-SubCell"/>
</dbReference>